<dbReference type="EMBL" id="CM056742">
    <property type="protein sequence ID" value="KAJ8675859.1"/>
    <property type="molecule type" value="Genomic_DNA"/>
</dbReference>
<comment type="caution">
    <text evidence="1">The sequence shown here is derived from an EMBL/GenBank/DDBJ whole genome shotgun (WGS) entry which is preliminary data.</text>
</comment>
<protein>
    <submittedName>
        <fullName evidence="1">Uncharacterized protein</fullName>
    </submittedName>
</protein>
<proteinExistence type="predicted"/>
<name>A0ACC2P006_9HYME</name>
<sequence length="405" mass="45833">MDLPAGTASSSPSVQDDSGQILFANISSSSSSSQDNSTQLSPGDLSSSSSVSLNQVVQNAVDTQDEHEASSAGKTPAKLDISKDIREYAREFSLPYRYVARLLKTLKLHHPTLPLSAETLMGPRVNIPIQSFSSNRDDSEAEFAYFGITDTLLKIVNPILHPHRILKLQSSFDGLTLFKFDGVGKPKCVHEYLWQFDNEINRLLFHGTRIDNEDFRVELMNFVCDTLARAFIKGCKGHTGFHGCKRCNIVGFKVDNTTIFPIFAVTPRTDANFRIRADLEHHNETSPLVRNRPKIDMVLLFILDFMHLVCLGVMEKLIVDYWTVPSLKILSREKLALFCLQLTNLRNQIPSDFQRSTGSLHDVAQWKATEFRFFLLYCGMFKLKDILPEEHDKHFMLLCVACRIL</sequence>
<accession>A0ACC2P006</accession>
<dbReference type="Proteomes" id="UP001239111">
    <property type="component" value="Chromosome 2"/>
</dbReference>
<keyword evidence="2" id="KW-1185">Reference proteome</keyword>
<evidence type="ECO:0000313" key="1">
    <source>
        <dbReference type="EMBL" id="KAJ8675859.1"/>
    </source>
</evidence>
<evidence type="ECO:0000313" key="2">
    <source>
        <dbReference type="Proteomes" id="UP001239111"/>
    </source>
</evidence>
<gene>
    <name evidence="1" type="ORF">QAD02_011645</name>
</gene>
<organism evidence="1 2">
    <name type="scientific">Eretmocerus hayati</name>
    <dbReference type="NCBI Taxonomy" id="131215"/>
    <lineage>
        <taxon>Eukaryota</taxon>
        <taxon>Metazoa</taxon>
        <taxon>Ecdysozoa</taxon>
        <taxon>Arthropoda</taxon>
        <taxon>Hexapoda</taxon>
        <taxon>Insecta</taxon>
        <taxon>Pterygota</taxon>
        <taxon>Neoptera</taxon>
        <taxon>Endopterygota</taxon>
        <taxon>Hymenoptera</taxon>
        <taxon>Apocrita</taxon>
        <taxon>Proctotrupomorpha</taxon>
        <taxon>Chalcidoidea</taxon>
        <taxon>Aphelinidae</taxon>
        <taxon>Aphelininae</taxon>
        <taxon>Eretmocerus</taxon>
    </lineage>
</organism>
<reference evidence="1" key="1">
    <citation type="submission" date="2023-04" db="EMBL/GenBank/DDBJ databases">
        <title>A chromosome-level genome assembly of the parasitoid wasp Eretmocerus hayati.</title>
        <authorList>
            <person name="Zhong Y."/>
            <person name="Liu S."/>
            <person name="Liu Y."/>
        </authorList>
    </citation>
    <scope>NUCLEOTIDE SEQUENCE</scope>
    <source>
        <strain evidence="1">ZJU_SS_LIU_2023</strain>
    </source>
</reference>